<gene>
    <name evidence="7" type="ORF">IAC53_04665</name>
</gene>
<evidence type="ECO:0000256" key="1">
    <source>
        <dbReference type="ARBA" id="ARBA00005854"/>
    </source>
</evidence>
<sequence>MQILLTGAFSYTEPQLQKLEQLGLTPVWMPEESGALPAQAKDAEAVVCNGLFLHHDLSEFPRLRFVQLTSAGLDRVPVSRMQKMGIALRNARGVYSIPMAEFALWGVLSLYKHADFFAANQKAHAWEKDRTLLELAGKTVLVVGFGSVGAACAKRFRAFDTTVLAADLQRPDGGFDAFYPMERLPEALARADVVVLTLPLTEQTRGMFGETLFSVCKPGAVLVNISRGAVVKEAALAAALQNGPLGGAVLDVFQAEPLPAESPLWDMPNVLATPHNSFVSEQNRGRLFALIYQNLRDFLKGEAGA</sequence>
<dbReference type="GO" id="GO:0016616">
    <property type="term" value="F:oxidoreductase activity, acting on the CH-OH group of donors, NAD or NADP as acceptor"/>
    <property type="evidence" value="ECO:0007669"/>
    <property type="project" value="InterPro"/>
</dbReference>
<dbReference type="InterPro" id="IPR006140">
    <property type="entry name" value="D-isomer_DH_NAD-bd"/>
</dbReference>
<name>A0A9D1IFM6_9FIRM</name>
<evidence type="ECO:0000259" key="6">
    <source>
        <dbReference type="Pfam" id="PF02826"/>
    </source>
</evidence>
<dbReference type="EMBL" id="DVMW01000029">
    <property type="protein sequence ID" value="HIU35886.1"/>
    <property type="molecule type" value="Genomic_DNA"/>
</dbReference>
<dbReference type="SUPFAM" id="SSF51735">
    <property type="entry name" value="NAD(P)-binding Rossmann-fold domains"/>
    <property type="match status" value="1"/>
</dbReference>
<dbReference type="SUPFAM" id="SSF52283">
    <property type="entry name" value="Formate/glycerate dehydrogenase catalytic domain-like"/>
    <property type="match status" value="1"/>
</dbReference>
<protein>
    <submittedName>
        <fullName evidence="7">D-2-hydroxyacid dehydrogenase</fullName>
    </submittedName>
</protein>
<evidence type="ECO:0000313" key="7">
    <source>
        <dbReference type="EMBL" id="HIU35886.1"/>
    </source>
</evidence>
<dbReference type="PANTHER" id="PTHR43333:SF1">
    <property type="entry name" value="D-ISOMER SPECIFIC 2-HYDROXYACID DEHYDROGENASE NAD-BINDING DOMAIN-CONTAINING PROTEIN"/>
    <property type="match status" value="1"/>
</dbReference>
<keyword evidence="3" id="KW-0520">NAD</keyword>
<proteinExistence type="inferred from homology"/>
<comment type="caution">
    <text evidence="7">The sequence shown here is derived from an EMBL/GenBank/DDBJ whole genome shotgun (WGS) entry which is preliminary data.</text>
</comment>
<feature type="domain" description="D-isomer specific 2-hydroxyacid dehydrogenase catalytic" evidence="5">
    <location>
        <begin position="29"/>
        <end position="302"/>
    </location>
</feature>
<organism evidence="7 8">
    <name type="scientific">Candidatus Fimenecus excrementigallinarum</name>
    <dbReference type="NCBI Taxonomy" id="2840816"/>
    <lineage>
        <taxon>Bacteria</taxon>
        <taxon>Bacillati</taxon>
        <taxon>Bacillota</taxon>
        <taxon>Clostridia</taxon>
        <taxon>Candidatus Fimenecus</taxon>
    </lineage>
</organism>
<reference evidence="7" key="2">
    <citation type="journal article" date="2021" name="PeerJ">
        <title>Extensive microbial diversity within the chicken gut microbiome revealed by metagenomics and culture.</title>
        <authorList>
            <person name="Gilroy R."/>
            <person name="Ravi A."/>
            <person name="Getino M."/>
            <person name="Pursley I."/>
            <person name="Horton D.L."/>
            <person name="Alikhan N.F."/>
            <person name="Baker D."/>
            <person name="Gharbi K."/>
            <person name="Hall N."/>
            <person name="Watson M."/>
            <person name="Adriaenssens E.M."/>
            <person name="Foster-Nyarko E."/>
            <person name="Jarju S."/>
            <person name="Secka A."/>
            <person name="Antonio M."/>
            <person name="Oren A."/>
            <person name="Chaudhuri R.R."/>
            <person name="La Ragione R."/>
            <person name="Hildebrand F."/>
            <person name="Pallen M.J."/>
        </authorList>
    </citation>
    <scope>NUCLEOTIDE SEQUENCE</scope>
    <source>
        <strain evidence="7">ChiGjej1B1-19959</strain>
    </source>
</reference>
<dbReference type="Gene3D" id="3.40.50.720">
    <property type="entry name" value="NAD(P)-binding Rossmann-like Domain"/>
    <property type="match status" value="2"/>
</dbReference>
<reference evidence="7" key="1">
    <citation type="submission" date="2020-10" db="EMBL/GenBank/DDBJ databases">
        <authorList>
            <person name="Gilroy R."/>
        </authorList>
    </citation>
    <scope>NUCLEOTIDE SEQUENCE</scope>
    <source>
        <strain evidence="7">ChiGjej1B1-19959</strain>
    </source>
</reference>
<evidence type="ECO:0000256" key="4">
    <source>
        <dbReference type="RuleBase" id="RU003719"/>
    </source>
</evidence>
<dbReference type="Pfam" id="PF00389">
    <property type="entry name" value="2-Hacid_dh"/>
    <property type="match status" value="1"/>
</dbReference>
<evidence type="ECO:0000256" key="3">
    <source>
        <dbReference type="ARBA" id="ARBA00023027"/>
    </source>
</evidence>
<keyword evidence="2 4" id="KW-0560">Oxidoreductase</keyword>
<dbReference type="GO" id="GO:0051287">
    <property type="term" value="F:NAD binding"/>
    <property type="evidence" value="ECO:0007669"/>
    <property type="project" value="InterPro"/>
</dbReference>
<accession>A0A9D1IFM6</accession>
<evidence type="ECO:0000313" key="8">
    <source>
        <dbReference type="Proteomes" id="UP000824071"/>
    </source>
</evidence>
<feature type="domain" description="D-isomer specific 2-hydroxyacid dehydrogenase NAD-binding" evidence="6">
    <location>
        <begin position="106"/>
        <end position="276"/>
    </location>
</feature>
<dbReference type="Proteomes" id="UP000824071">
    <property type="component" value="Unassembled WGS sequence"/>
</dbReference>
<dbReference type="CDD" id="cd05300">
    <property type="entry name" value="2-Hacid_dh_1"/>
    <property type="match status" value="1"/>
</dbReference>
<evidence type="ECO:0000256" key="2">
    <source>
        <dbReference type="ARBA" id="ARBA00023002"/>
    </source>
</evidence>
<comment type="similarity">
    <text evidence="1 4">Belongs to the D-isomer specific 2-hydroxyacid dehydrogenase family.</text>
</comment>
<dbReference type="PANTHER" id="PTHR43333">
    <property type="entry name" value="2-HACID_DH_C DOMAIN-CONTAINING PROTEIN"/>
    <property type="match status" value="1"/>
</dbReference>
<dbReference type="Pfam" id="PF02826">
    <property type="entry name" value="2-Hacid_dh_C"/>
    <property type="match status" value="1"/>
</dbReference>
<evidence type="ECO:0000259" key="5">
    <source>
        <dbReference type="Pfam" id="PF00389"/>
    </source>
</evidence>
<dbReference type="InterPro" id="IPR036291">
    <property type="entry name" value="NAD(P)-bd_dom_sf"/>
</dbReference>
<dbReference type="InterPro" id="IPR006139">
    <property type="entry name" value="D-isomer_2_OHA_DH_cat_dom"/>
</dbReference>
<dbReference type="AlphaFoldDB" id="A0A9D1IFM6"/>